<dbReference type="Pfam" id="PF14765">
    <property type="entry name" value="PS-DH"/>
    <property type="match status" value="1"/>
</dbReference>
<dbReference type="InterPro" id="IPR014030">
    <property type="entry name" value="Ketoacyl_synth_N"/>
</dbReference>
<evidence type="ECO:0000259" key="9">
    <source>
        <dbReference type="PROSITE" id="PS52019"/>
    </source>
</evidence>
<dbReference type="Pfam" id="PF00698">
    <property type="entry name" value="Acyl_transf_1"/>
    <property type="match status" value="1"/>
</dbReference>
<evidence type="ECO:0000256" key="1">
    <source>
        <dbReference type="ARBA" id="ARBA00022450"/>
    </source>
</evidence>
<dbReference type="SUPFAM" id="SSF53901">
    <property type="entry name" value="Thiolase-like"/>
    <property type="match status" value="2"/>
</dbReference>
<proteinExistence type="predicted"/>
<dbReference type="Pfam" id="PF16197">
    <property type="entry name" value="KAsynt_C_assoc"/>
    <property type="match status" value="1"/>
</dbReference>
<dbReference type="CDD" id="cd00833">
    <property type="entry name" value="PKS"/>
    <property type="match status" value="1"/>
</dbReference>
<dbReference type="Proteomes" id="UP000186583">
    <property type="component" value="Unassembled WGS sequence"/>
</dbReference>
<keyword evidence="3" id="KW-0489">Methyltransferase</keyword>
<evidence type="ECO:0000256" key="3">
    <source>
        <dbReference type="ARBA" id="ARBA00022603"/>
    </source>
</evidence>
<dbReference type="PROSITE" id="PS52004">
    <property type="entry name" value="KS3_2"/>
    <property type="match status" value="1"/>
</dbReference>
<dbReference type="PANTHER" id="PTHR43775:SF49">
    <property type="entry name" value="SYNTHASE, PUTATIVE (JCVI)-RELATED"/>
    <property type="match status" value="1"/>
</dbReference>
<dbReference type="GO" id="GO:0006633">
    <property type="term" value="P:fatty acid biosynthetic process"/>
    <property type="evidence" value="ECO:0007669"/>
    <property type="project" value="TreeGrafter"/>
</dbReference>
<dbReference type="PROSITE" id="PS52019">
    <property type="entry name" value="PKS_MFAS_DH"/>
    <property type="match status" value="1"/>
</dbReference>
<dbReference type="Gene3D" id="3.10.129.110">
    <property type="entry name" value="Polyketide synthase dehydratase"/>
    <property type="match status" value="1"/>
</dbReference>
<dbReference type="Gene3D" id="3.40.47.10">
    <property type="match status" value="2"/>
</dbReference>
<dbReference type="SUPFAM" id="SSF53335">
    <property type="entry name" value="S-adenosyl-L-methionine-dependent methyltransferases"/>
    <property type="match status" value="1"/>
</dbReference>
<dbReference type="InterPro" id="IPR042104">
    <property type="entry name" value="PKS_dehydratase_sf"/>
</dbReference>
<dbReference type="PANTHER" id="PTHR43775">
    <property type="entry name" value="FATTY ACID SYNTHASE"/>
    <property type="match status" value="1"/>
</dbReference>
<dbReference type="Gene3D" id="3.40.50.150">
    <property type="entry name" value="Vaccinia Virus protein VP39"/>
    <property type="match status" value="1"/>
</dbReference>
<accession>A0A1Q8S0E3</accession>
<keyword evidence="5" id="KW-0511">Multifunctional enzyme</keyword>
<dbReference type="OrthoDB" id="329835at2759"/>
<dbReference type="GO" id="GO:0004312">
    <property type="term" value="F:fatty acid synthase activity"/>
    <property type="evidence" value="ECO:0007669"/>
    <property type="project" value="TreeGrafter"/>
</dbReference>
<dbReference type="Pfam" id="PF08242">
    <property type="entry name" value="Methyltransf_12"/>
    <property type="match status" value="1"/>
</dbReference>
<keyword evidence="2" id="KW-0597">Phosphoprotein</keyword>
<evidence type="ECO:0000256" key="4">
    <source>
        <dbReference type="ARBA" id="ARBA00022679"/>
    </source>
</evidence>
<dbReference type="InterPro" id="IPR014031">
    <property type="entry name" value="Ketoacyl_synth_C"/>
</dbReference>
<name>A0A1Q8S0E3_9PEZI</name>
<dbReference type="InterPro" id="IPR016039">
    <property type="entry name" value="Thiolase-like"/>
</dbReference>
<dbReference type="InterPro" id="IPR049900">
    <property type="entry name" value="PKS_mFAS_DH"/>
</dbReference>
<dbReference type="Gene3D" id="3.30.70.3290">
    <property type="match status" value="1"/>
</dbReference>
<feature type="region of interest" description="N-terminal hotdog fold" evidence="6">
    <location>
        <begin position="896"/>
        <end position="1020"/>
    </location>
</feature>
<dbReference type="GO" id="GO:0032259">
    <property type="term" value="P:methylation"/>
    <property type="evidence" value="ECO:0007669"/>
    <property type="project" value="UniProtKB-KW"/>
</dbReference>
<dbReference type="GO" id="GO:0044550">
    <property type="term" value="P:secondary metabolite biosynthetic process"/>
    <property type="evidence" value="ECO:0007669"/>
    <property type="project" value="UniProtKB-ARBA"/>
</dbReference>
<dbReference type="SUPFAM" id="SSF52151">
    <property type="entry name" value="FabD/lysophospholipase-like"/>
    <property type="match status" value="1"/>
</dbReference>
<reference evidence="10 11" key="1">
    <citation type="submission" date="2016-11" db="EMBL/GenBank/DDBJ databases">
        <title>Draft Genome Assembly of Colletotrichum chlorophyti a pathogen of herbaceous plants.</title>
        <authorList>
            <person name="Gan P."/>
            <person name="Narusaka M."/>
            <person name="Tsushima A."/>
            <person name="Narusaka Y."/>
            <person name="Takano Y."/>
            <person name="Shirasu K."/>
        </authorList>
    </citation>
    <scope>NUCLEOTIDE SEQUENCE [LARGE SCALE GENOMIC DNA]</scope>
    <source>
        <strain evidence="10 11">NTL11</strain>
    </source>
</reference>
<sequence length="1608" mass="175599">MSASPTPAAPIAICGMGLRLPGGIRTPEDLYNFLLSGADARGLPDKARYNAQAFTYQTAAGHGLTTLPSEGYWLDWIELSSFDPSLFPMSQNQAEKLDPRQRLLLRVAWEAMESAGETDWRGRNFGCYVGSFGDDWRDLHARDALDPAGYRLFGYMDYALSNRISSSESHVQPPGWLYTWHVKPSERASATPRSWPAAISSSRLTSVSSWPSRASSLPTLRAVPLMLDGYARAEAVNCLFIKRHDLALRDGNPIRAIIRGSATNADGSTVGMSTPSPEAQEALIRSAYRMAGINNLCDTAMVECHGTGTAVGDAVETCAIARVFEERGVVIGSLKLALGHSECASALTSVMEAVLSLEHRTIIPNIKFESPSLRLPLKSGRLTVPTAPQPWPSDRKERISINTFEIGGTNVHIILDSASSECAPEQQPQVGPASPLTPPHSSTTSRKTASPTLLLFSAGHEESLRKVAEQNIAYSKFNPGRTADMSYTLALRRLHQPLRSCCVVDENGNPHTSIPGPCIRSSPHKSAAGIVFVFTGQGASWPRMGVDLLKSDPLLLQDIRAMDAVLKSLPPARRPAWTIQGEILRPSASSRLSQAEFSQPVCAALQIALVRRLERHGVIPGAVLGHSSGEIAAAYAAGILSLGDAITAAYYRCYVCRNSTVTGGMISVGMGHDRVSHLLVPEVSVACENSNGNVTLSGPIEALEKVTENIRAAHPDAFIRRLRVNNAYHSSFMAAAADEYLSLLQSVLHPTRPSTPFYSSVLGTTLCNSSDFSPTYWRDNMVSPVLFRQTVKCLLSKSSIEIGPHPALSGPLKQIGTEVGVSPSYASLMSHGASATVTFLSALGELHCRGIPVKPPIPQDAKILGDLPPYPWNLSKTYWSESRVTRAWRFRAFASHELLGTRSPADTDVSPTWRCMLSIDDMLWMKDRCVGSDVVFPAAAYVAMAGEVVFQLAGSRSYTIRELSIKTALVLEPGHSIEILTSVRPTTEHSEWREFNIQSCRDDVCTVHCSGLLRQGQISGGPRVNTEPPDKFLRAVDTQIWYRATSRVGYKYGPEFRGLEDIRASISSPSVQLLVRHAEAPPGTDSGRKNTYALHPKTVDNMFQSLVVAMHSGQPRFVKRLSLPTYVEEIFVNGDPATGALHVHATATTRCNTGPGKSRGDLHAYSEMNQQGALCFYAKGFVLSPAAIEEPDLERHGAIRMVWKPDIDLTPPSSLLQPQTGPKHAQIQELLKTFSVLCAICIRAAAAALPTDTRKTWASHFDFNGSASVLDLFLQDNTLHGLYDWKNSLWSYERFLELVAHQKGNHLRILEIGAGTGGLTARVLRHLRLKAQDGKVHGSYVFTDVSAGFFGAAKERFADCSFVEYRVLDINQDPMEQGFRGEYDLIIASNVLHVISNVTKTLRHVRSLLKPDGRLLMQELACGQMDQSDHGKIAPAPSCFASEQNRLSNPFQGFLPGWWLGEPDGREEEPYMKPAQWKKRLLQAGSSPPEAAQVNATIVARPAQTEGALGGRPLAAPFVIPEMQITLLHCDHDVPGKISHFKALLAQQGYRPRLAKFGDALQPGPVISLLDLSSAEGFFTDMSQTKLEQLYDLLGTLKRNDDALLWLT</sequence>
<dbReference type="InterPro" id="IPR049551">
    <property type="entry name" value="PKS_DH_C"/>
</dbReference>
<keyword evidence="4" id="KW-0808">Transferase</keyword>
<dbReference type="InterPro" id="IPR032821">
    <property type="entry name" value="PKS_assoc"/>
</dbReference>
<comment type="caution">
    <text evidence="6">Lacks conserved residue(s) required for the propagation of feature annotation.</text>
</comment>
<dbReference type="SMART" id="SM00825">
    <property type="entry name" value="PKS_KS"/>
    <property type="match status" value="1"/>
</dbReference>
<dbReference type="Pfam" id="PF02801">
    <property type="entry name" value="Ketoacyl-synt_C"/>
    <property type="match status" value="1"/>
</dbReference>
<dbReference type="STRING" id="708187.A0A1Q8S0E3"/>
<dbReference type="InterPro" id="IPR001227">
    <property type="entry name" value="Ac_transferase_dom_sf"/>
</dbReference>
<dbReference type="EMBL" id="MPGH01000048">
    <property type="protein sequence ID" value="OLN94033.1"/>
    <property type="molecule type" value="Genomic_DNA"/>
</dbReference>
<dbReference type="SMART" id="SM00826">
    <property type="entry name" value="PKS_DH"/>
    <property type="match status" value="1"/>
</dbReference>
<keyword evidence="11" id="KW-1185">Reference proteome</keyword>
<evidence type="ECO:0000313" key="10">
    <source>
        <dbReference type="EMBL" id="OLN94033.1"/>
    </source>
</evidence>
<protein>
    <submittedName>
        <fullName evidence="10">Lovastatin nonaketide synthase 4</fullName>
    </submittedName>
</protein>
<dbReference type="InterPro" id="IPR050091">
    <property type="entry name" value="PKS_NRPS_Biosynth_Enz"/>
</dbReference>
<evidence type="ECO:0000256" key="2">
    <source>
        <dbReference type="ARBA" id="ARBA00022553"/>
    </source>
</evidence>
<dbReference type="InterPro" id="IPR049552">
    <property type="entry name" value="PKS_DH_N"/>
</dbReference>
<evidence type="ECO:0000256" key="7">
    <source>
        <dbReference type="SAM" id="MobiDB-lite"/>
    </source>
</evidence>
<dbReference type="InterPro" id="IPR016036">
    <property type="entry name" value="Malonyl_transacylase_ACP-bd"/>
</dbReference>
<dbReference type="Pfam" id="PF00109">
    <property type="entry name" value="ketoacyl-synt"/>
    <property type="match status" value="1"/>
</dbReference>
<dbReference type="InterPro" id="IPR016035">
    <property type="entry name" value="Acyl_Trfase/lysoPLipase"/>
</dbReference>
<evidence type="ECO:0000256" key="6">
    <source>
        <dbReference type="PROSITE-ProRule" id="PRU01363"/>
    </source>
</evidence>
<keyword evidence="1" id="KW-0596">Phosphopantetheine</keyword>
<organism evidence="10 11">
    <name type="scientific">Colletotrichum chlorophyti</name>
    <dbReference type="NCBI Taxonomy" id="708187"/>
    <lineage>
        <taxon>Eukaryota</taxon>
        <taxon>Fungi</taxon>
        <taxon>Dikarya</taxon>
        <taxon>Ascomycota</taxon>
        <taxon>Pezizomycotina</taxon>
        <taxon>Sordariomycetes</taxon>
        <taxon>Hypocreomycetidae</taxon>
        <taxon>Glomerellales</taxon>
        <taxon>Glomerellaceae</taxon>
        <taxon>Colletotrichum</taxon>
    </lineage>
</organism>
<feature type="domain" description="PKS/mFAS DH" evidence="9">
    <location>
        <begin position="896"/>
        <end position="1192"/>
    </location>
</feature>
<evidence type="ECO:0000313" key="11">
    <source>
        <dbReference type="Proteomes" id="UP000186583"/>
    </source>
</evidence>
<dbReference type="InterPro" id="IPR020807">
    <property type="entry name" value="PKS_DH"/>
</dbReference>
<dbReference type="InterPro" id="IPR029063">
    <property type="entry name" value="SAM-dependent_MTases_sf"/>
</dbReference>
<dbReference type="SMART" id="SM00827">
    <property type="entry name" value="PKS_AT"/>
    <property type="match status" value="1"/>
</dbReference>
<comment type="caution">
    <text evidence="10">The sequence shown here is derived from an EMBL/GenBank/DDBJ whole genome shotgun (WGS) entry which is preliminary data.</text>
</comment>
<evidence type="ECO:0000259" key="8">
    <source>
        <dbReference type="PROSITE" id="PS52004"/>
    </source>
</evidence>
<dbReference type="Gene3D" id="3.40.366.10">
    <property type="entry name" value="Malonyl-Coenzyme A Acyl Carrier Protein, domain 2"/>
    <property type="match status" value="1"/>
</dbReference>
<feature type="region of interest" description="C-terminal hotdog fold" evidence="6">
    <location>
        <begin position="1032"/>
        <end position="1192"/>
    </location>
</feature>
<dbReference type="InterPro" id="IPR013217">
    <property type="entry name" value="Methyltransf_12"/>
</dbReference>
<evidence type="ECO:0000256" key="5">
    <source>
        <dbReference type="ARBA" id="ARBA00023268"/>
    </source>
</evidence>
<gene>
    <name evidence="10" type="ORF">CCHL11_03394</name>
</gene>
<feature type="region of interest" description="Disordered" evidence="7">
    <location>
        <begin position="422"/>
        <end position="449"/>
    </location>
</feature>
<dbReference type="GO" id="GO:0008168">
    <property type="term" value="F:methyltransferase activity"/>
    <property type="evidence" value="ECO:0007669"/>
    <property type="project" value="UniProtKB-KW"/>
</dbReference>
<feature type="domain" description="Ketosynthase family 3 (KS3)" evidence="8">
    <location>
        <begin position="8"/>
        <end position="417"/>
    </location>
</feature>
<dbReference type="InterPro" id="IPR014043">
    <property type="entry name" value="Acyl_transferase_dom"/>
</dbReference>
<dbReference type="InterPro" id="IPR020841">
    <property type="entry name" value="PKS_Beta-ketoAc_synthase_dom"/>
</dbReference>
<dbReference type="Pfam" id="PF21089">
    <property type="entry name" value="PKS_DH_N"/>
    <property type="match status" value="1"/>
</dbReference>
<dbReference type="SUPFAM" id="SSF55048">
    <property type="entry name" value="Probable ACP-binding domain of malonyl-CoA ACP transacylase"/>
    <property type="match status" value="1"/>
</dbReference>
<dbReference type="CDD" id="cd02440">
    <property type="entry name" value="AdoMet_MTases"/>
    <property type="match status" value="1"/>
</dbReference>